<evidence type="ECO:0000259" key="1">
    <source>
        <dbReference type="PROSITE" id="PS51163"/>
    </source>
</evidence>
<dbReference type="HOGENOM" id="CLU_031397_3_0_0"/>
<name>H1XR61_CALAY</name>
<dbReference type="EMBL" id="CM001402">
    <property type="protein sequence ID" value="EHO41212.1"/>
    <property type="molecule type" value="Genomic_DNA"/>
</dbReference>
<dbReference type="Gene3D" id="3.90.870.10">
    <property type="entry name" value="DHBP synthase"/>
    <property type="match status" value="1"/>
</dbReference>
<feature type="domain" description="YrdC-like" evidence="1">
    <location>
        <begin position="15"/>
        <end position="199"/>
    </location>
</feature>
<dbReference type="eggNOG" id="COG0009">
    <property type="taxonomic scope" value="Bacteria"/>
</dbReference>
<keyword evidence="4" id="KW-1185">Reference proteome</keyword>
<dbReference type="AlphaFoldDB" id="H1XR61"/>
<dbReference type="EMBL" id="CP018099">
    <property type="protein sequence ID" value="APF17063.1"/>
    <property type="molecule type" value="Genomic_DNA"/>
</dbReference>
<evidence type="ECO:0000313" key="5">
    <source>
        <dbReference type="Proteomes" id="UP000183868"/>
    </source>
</evidence>
<dbReference type="Proteomes" id="UP000004671">
    <property type="component" value="Chromosome"/>
</dbReference>
<protein>
    <submittedName>
        <fullName evidence="3">Sua5/YciO/YrdC/YwlC family protein</fullName>
    </submittedName>
    <submittedName>
        <fullName evidence="2">tRNA threonylcarbamoyl adenosine modification protein, Sua5/YciO/YrdC/YwlC family</fullName>
    </submittedName>
</protein>
<dbReference type="NCBIfam" id="TIGR00057">
    <property type="entry name" value="L-threonylcarbamoyladenylate synthase"/>
    <property type="match status" value="1"/>
</dbReference>
<dbReference type="Pfam" id="PF01300">
    <property type="entry name" value="Sua5_yciO_yrdC"/>
    <property type="match status" value="1"/>
</dbReference>
<dbReference type="STRING" id="880073.Cabys_312"/>
<dbReference type="FunCoup" id="H1XR61">
    <property type="interactions" value="463"/>
</dbReference>
<dbReference type="InterPro" id="IPR052532">
    <property type="entry name" value="SUA5_domain"/>
</dbReference>
<dbReference type="InterPro" id="IPR006070">
    <property type="entry name" value="Sua5-like_dom"/>
</dbReference>
<dbReference type="Proteomes" id="UP000183868">
    <property type="component" value="Chromosome"/>
</dbReference>
<dbReference type="PANTHER" id="PTHR42828">
    <property type="entry name" value="DHBP SYNTHASE RIBB-LIKE ALPHA/BETA DOMAIN-CONTAINING PROTEIN"/>
    <property type="match status" value="1"/>
</dbReference>
<proteinExistence type="predicted"/>
<accession>H1XR61</accession>
<reference evidence="2 5" key="2">
    <citation type="submission" date="2016-11" db="EMBL/GenBank/DDBJ databases">
        <title>Genomic analysis of Caldithrix abyssi and proposal of a novel bacterial phylum Caldithrichaeota.</title>
        <authorList>
            <person name="Kublanov I."/>
            <person name="Sigalova O."/>
            <person name="Gavrilov S."/>
            <person name="Lebedinsky A."/>
            <person name="Ivanova N."/>
            <person name="Daum C."/>
            <person name="Reddy T."/>
            <person name="Klenk H.P."/>
            <person name="Goker M."/>
            <person name="Reva O."/>
            <person name="Miroshnichenko M."/>
            <person name="Kyprides N."/>
            <person name="Woyke T."/>
            <person name="Gelfand M."/>
        </authorList>
    </citation>
    <scope>NUCLEOTIDE SEQUENCE [LARGE SCALE GENOMIC DNA]</scope>
    <source>
        <strain evidence="2 5">LF13</strain>
    </source>
</reference>
<sequence>MAVEIQHVYLDHPQKRLIKRAAEILSQGGIVVYPTDTIYGLGIDLFNKKAIERVLRIKKESKHKMLSFILPDLKNIAEWALVPDYAYKIMRRVVPGPYTFILKATKKVPKLLLSNQKTVGIRIPDSIVAQALVQELGRPILSTSVPQGSDGFYTDPLEIARCYQHEIDLILDAGVMVNKPSTIVDFSGPEPEILREGSGDIEALYY</sequence>
<dbReference type="InterPro" id="IPR017945">
    <property type="entry name" value="DHBP_synth_RibB-like_a/b_dom"/>
</dbReference>
<dbReference type="InParanoid" id="H1XR61"/>
<organism evidence="3 4">
    <name type="scientific">Caldithrix abyssi DSM 13497</name>
    <dbReference type="NCBI Taxonomy" id="880073"/>
    <lineage>
        <taxon>Bacteria</taxon>
        <taxon>Pseudomonadati</taxon>
        <taxon>Calditrichota</taxon>
        <taxon>Calditrichia</taxon>
        <taxon>Calditrichales</taxon>
        <taxon>Calditrichaceae</taxon>
        <taxon>Caldithrix</taxon>
    </lineage>
</organism>
<dbReference type="GO" id="GO:0003725">
    <property type="term" value="F:double-stranded RNA binding"/>
    <property type="evidence" value="ECO:0007669"/>
    <property type="project" value="InterPro"/>
</dbReference>
<evidence type="ECO:0000313" key="3">
    <source>
        <dbReference type="EMBL" id="EHO41212.1"/>
    </source>
</evidence>
<dbReference type="PaxDb" id="880073-Calab_1592"/>
<dbReference type="PANTHER" id="PTHR42828:SF3">
    <property type="entry name" value="THREONYLCARBAMOYL-AMP SYNTHASE"/>
    <property type="match status" value="1"/>
</dbReference>
<reference evidence="3 4" key="1">
    <citation type="submission" date="2011-09" db="EMBL/GenBank/DDBJ databases">
        <title>The permanent draft genome of Caldithrix abyssi DSM 13497.</title>
        <authorList>
            <consortium name="US DOE Joint Genome Institute (JGI-PGF)"/>
            <person name="Lucas S."/>
            <person name="Han J."/>
            <person name="Lapidus A."/>
            <person name="Bruce D."/>
            <person name="Goodwin L."/>
            <person name="Pitluck S."/>
            <person name="Peters L."/>
            <person name="Kyrpides N."/>
            <person name="Mavromatis K."/>
            <person name="Ivanova N."/>
            <person name="Mikhailova N."/>
            <person name="Chertkov O."/>
            <person name="Detter J.C."/>
            <person name="Tapia R."/>
            <person name="Han C."/>
            <person name="Land M."/>
            <person name="Hauser L."/>
            <person name="Markowitz V."/>
            <person name="Cheng J.-F."/>
            <person name="Hugenholtz P."/>
            <person name="Woyke T."/>
            <person name="Wu D."/>
            <person name="Spring S."/>
            <person name="Brambilla E."/>
            <person name="Klenk H.-P."/>
            <person name="Eisen J.A."/>
        </authorList>
    </citation>
    <scope>NUCLEOTIDE SEQUENCE [LARGE SCALE GENOMIC DNA]</scope>
    <source>
        <strain evidence="3 4">DSM 13497</strain>
    </source>
</reference>
<dbReference type="KEGG" id="caby:Cabys_312"/>
<dbReference type="PROSITE" id="PS51163">
    <property type="entry name" value="YRDC"/>
    <property type="match status" value="1"/>
</dbReference>
<evidence type="ECO:0000313" key="2">
    <source>
        <dbReference type="EMBL" id="APF17063.1"/>
    </source>
</evidence>
<evidence type="ECO:0000313" key="4">
    <source>
        <dbReference type="Proteomes" id="UP000004671"/>
    </source>
</evidence>
<dbReference type="SUPFAM" id="SSF55821">
    <property type="entry name" value="YrdC/RibB"/>
    <property type="match status" value="1"/>
</dbReference>
<dbReference type="OrthoDB" id="9781656at2"/>
<gene>
    <name evidence="2" type="ORF">Cabys_312</name>
    <name evidence="3" type="ORF">Calab_1592</name>
</gene>
<dbReference type="RefSeq" id="WP_006928289.1">
    <property type="nucleotide sequence ID" value="NZ_CM001402.1"/>
</dbReference>